<dbReference type="EMBL" id="GISG01266179">
    <property type="protein sequence ID" value="MBA4675157.1"/>
    <property type="molecule type" value="Transcribed_RNA"/>
</dbReference>
<name>A0A7C9AU14_OPUST</name>
<reference evidence="3" key="2">
    <citation type="submission" date="2020-07" db="EMBL/GenBank/DDBJ databases">
        <authorList>
            <person name="Vera ALvarez R."/>
            <person name="Arias-Moreno D.M."/>
            <person name="Jimenez-Jacinto V."/>
            <person name="Jimenez-Bremont J.F."/>
            <person name="Swaminathan K."/>
            <person name="Moose S.P."/>
            <person name="Guerrero-Gonzalez M.L."/>
            <person name="Marino-Ramirez L."/>
            <person name="Landsman D."/>
            <person name="Rodriguez-Kessler M."/>
            <person name="Delgado-Sanchez P."/>
        </authorList>
    </citation>
    <scope>NUCLEOTIDE SEQUENCE</scope>
    <source>
        <tissue evidence="3">Cladode</tissue>
    </source>
</reference>
<evidence type="ECO:0000313" key="3">
    <source>
        <dbReference type="EMBL" id="MBA4675157.1"/>
    </source>
</evidence>
<feature type="region of interest" description="Disordered" evidence="1">
    <location>
        <begin position="68"/>
        <end position="87"/>
    </location>
</feature>
<evidence type="ECO:0000256" key="2">
    <source>
        <dbReference type="SAM" id="SignalP"/>
    </source>
</evidence>
<protein>
    <submittedName>
        <fullName evidence="3">Uncharacterized protein</fullName>
    </submittedName>
</protein>
<sequence>MGNGFEGWSARHLLMLSVALNVGLFLKLVYEREVNLGTEQIFHGFCAEEEQHQREISLFPSSSMAANAEKASNSVHPSSPSASSVDELDDDGRIINLDHLMNTGLLPSSVLNSKSLEAVNS</sequence>
<feature type="compositionally biased region" description="Low complexity" evidence="1">
    <location>
        <begin position="71"/>
        <end position="85"/>
    </location>
</feature>
<evidence type="ECO:0000256" key="1">
    <source>
        <dbReference type="SAM" id="MobiDB-lite"/>
    </source>
</evidence>
<dbReference type="AlphaFoldDB" id="A0A7C9AU14"/>
<feature type="chain" id="PRO_5028168998" evidence="2">
    <location>
        <begin position="32"/>
        <end position="121"/>
    </location>
</feature>
<feature type="signal peptide" evidence="2">
    <location>
        <begin position="1"/>
        <end position="31"/>
    </location>
</feature>
<keyword evidence="2" id="KW-0732">Signal</keyword>
<accession>A0A7C9AU14</accession>
<proteinExistence type="predicted"/>
<reference evidence="3" key="1">
    <citation type="journal article" date="2013" name="J. Plant Res.">
        <title>Effect of fungi and light on seed germination of three Opuntia species from semiarid lands of central Mexico.</title>
        <authorList>
            <person name="Delgado-Sanchez P."/>
            <person name="Jimenez-Bremont J.F."/>
            <person name="Guerrero-Gonzalez Mde L."/>
            <person name="Flores J."/>
        </authorList>
    </citation>
    <scope>NUCLEOTIDE SEQUENCE</scope>
    <source>
        <tissue evidence="3">Cladode</tissue>
    </source>
</reference>
<organism evidence="3">
    <name type="scientific">Opuntia streptacantha</name>
    <name type="common">Prickly pear cactus</name>
    <name type="synonym">Opuntia cardona</name>
    <dbReference type="NCBI Taxonomy" id="393608"/>
    <lineage>
        <taxon>Eukaryota</taxon>
        <taxon>Viridiplantae</taxon>
        <taxon>Streptophyta</taxon>
        <taxon>Embryophyta</taxon>
        <taxon>Tracheophyta</taxon>
        <taxon>Spermatophyta</taxon>
        <taxon>Magnoliopsida</taxon>
        <taxon>eudicotyledons</taxon>
        <taxon>Gunneridae</taxon>
        <taxon>Pentapetalae</taxon>
        <taxon>Caryophyllales</taxon>
        <taxon>Cactineae</taxon>
        <taxon>Cactaceae</taxon>
        <taxon>Opuntioideae</taxon>
        <taxon>Opuntia</taxon>
    </lineage>
</organism>